<accession>A0AAD1S009</accession>
<feature type="compositionally biased region" description="Polar residues" evidence="1">
    <location>
        <begin position="8"/>
        <end position="27"/>
    </location>
</feature>
<organism evidence="2 3">
    <name type="scientific">Pelobates cultripes</name>
    <name type="common">Western spadefoot toad</name>
    <dbReference type="NCBI Taxonomy" id="61616"/>
    <lineage>
        <taxon>Eukaryota</taxon>
        <taxon>Metazoa</taxon>
        <taxon>Chordata</taxon>
        <taxon>Craniata</taxon>
        <taxon>Vertebrata</taxon>
        <taxon>Euteleostomi</taxon>
        <taxon>Amphibia</taxon>
        <taxon>Batrachia</taxon>
        <taxon>Anura</taxon>
        <taxon>Pelobatoidea</taxon>
        <taxon>Pelobatidae</taxon>
        <taxon>Pelobates</taxon>
    </lineage>
</organism>
<name>A0AAD1S009_PELCU</name>
<dbReference type="Proteomes" id="UP001295444">
    <property type="component" value="Chromosome 04"/>
</dbReference>
<evidence type="ECO:0000313" key="2">
    <source>
        <dbReference type="EMBL" id="CAH2285009.1"/>
    </source>
</evidence>
<evidence type="ECO:0000313" key="3">
    <source>
        <dbReference type="Proteomes" id="UP001295444"/>
    </source>
</evidence>
<dbReference type="AlphaFoldDB" id="A0AAD1S009"/>
<proteinExistence type="predicted"/>
<keyword evidence="3" id="KW-1185">Reference proteome</keyword>
<evidence type="ECO:0000256" key="1">
    <source>
        <dbReference type="SAM" id="MobiDB-lite"/>
    </source>
</evidence>
<feature type="region of interest" description="Disordered" evidence="1">
    <location>
        <begin position="1"/>
        <end position="37"/>
    </location>
</feature>
<reference evidence="2" key="1">
    <citation type="submission" date="2022-03" db="EMBL/GenBank/DDBJ databases">
        <authorList>
            <person name="Alioto T."/>
            <person name="Alioto T."/>
            <person name="Gomez Garrido J."/>
        </authorList>
    </citation>
    <scope>NUCLEOTIDE SEQUENCE</scope>
</reference>
<dbReference type="EMBL" id="OW240915">
    <property type="protein sequence ID" value="CAH2285009.1"/>
    <property type="molecule type" value="Genomic_DNA"/>
</dbReference>
<gene>
    <name evidence="2" type="ORF">PECUL_23A053008</name>
</gene>
<sequence>MRGVRSVRSPQCSENVISPTSGDTHSPYSPDIKRHGPQPEALMKYHDYWRNWEYCLDPSGNHGDVEGDLCRVLLRDDDRNMENLQIEHTSKISARGTLFRAPTASSLEPSPFLSGLIGLDSPILIQQGGLFAGQLGVEGYWEDVPPHAEHPQDALPMR</sequence>
<protein>
    <submittedName>
        <fullName evidence="2">Uncharacterized protein</fullName>
    </submittedName>
</protein>